<organism evidence="1 2">
    <name type="scientific">Melastoma candidum</name>
    <dbReference type="NCBI Taxonomy" id="119954"/>
    <lineage>
        <taxon>Eukaryota</taxon>
        <taxon>Viridiplantae</taxon>
        <taxon>Streptophyta</taxon>
        <taxon>Embryophyta</taxon>
        <taxon>Tracheophyta</taxon>
        <taxon>Spermatophyta</taxon>
        <taxon>Magnoliopsida</taxon>
        <taxon>eudicotyledons</taxon>
        <taxon>Gunneridae</taxon>
        <taxon>Pentapetalae</taxon>
        <taxon>rosids</taxon>
        <taxon>malvids</taxon>
        <taxon>Myrtales</taxon>
        <taxon>Melastomataceae</taxon>
        <taxon>Melastomatoideae</taxon>
        <taxon>Melastomateae</taxon>
        <taxon>Melastoma</taxon>
    </lineage>
</organism>
<protein>
    <submittedName>
        <fullName evidence="1">Uncharacterized protein</fullName>
    </submittedName>
</protein>
<accession>A0ACB9S9Y7</accession>
<name>A0ACB9S9Y7_9MYRT</name>
<comment type="caution">
    <text evidence="1">The sequence shown here is derived from an EMBL/GenBank/DDBJ whole genome shotgun (WGS) entry which is preliminary data.</text>
</comment>
<evidence type="ECO:0000313" key="2">
    <source>
        <dbReference type="Proteomes" id="UP001057402"/>
    </source>
</evidence>
<evidence type="ECO:0000313" key="1">
    <source>
        <dbReference type="EMBL" id="KAI4387864.1"/>
    </source>
</evidence>
<sequence length="266" mass="29678">MRRAISLLREGGQEFGAVIANVDWSIGFQLVELVGRNMGLPMIDFSLKSTVTCLDEDDQLFGTAIVKGACLGLVKQRLMDNLWLIWQLVLSHGGRNNAVTQRELASREAVDQPSRSEGGSRRGERRESDDLTLKRSSRLVWTDELNRKFIEAYNSLGDKEATPKKIQELMNVPYLTRENISSHLQKHRAALKKKAKEALKREGRNALVAKSSEENRGVLINEPVSMNLKDNAEQLPSNSTQNALSLPNTSSSGFRSSFGNTSMQPH</sequence>
<keyword evidence="2" id="KW-1185">Reference proteome</keyword>
<reference evidence="2" key="1">
    <citation type="journal article" date="2023" name="Front. Plant Sci.">
        <title>Chromosomal-level genome assembly of Melastoma candidum provides insights into trichome evolution.</title>
        <authorList>
            <person name="Zhong Y."/>
            <person name="Wu W."/>
            <person name="Sun C."/>
            <person name="Zou P."/>
            <person name="Liu Y."/>
            <person name="Dai S."/>
            <person name="Zhou R."/>
        </authorList>
    </citation>
    <scope>NUCLEOTIDE SEQUENCE [LARGE SCALE GENOMIC DNA]</scope>
</reference>
<proteinExistence type="predicted"/>
<dbReference type="Proteomes" id="UP001057402">
    <property type="component" value="Chromosome 1"/>
</dbReference>
<gene>
    <name evidence="1" type="ORF">MLD38_000255</name>
</gene>
<dbReference type="EMBL" id="CM042880">
    <property type="protein sequence ID" value="KAI4387864.1"/>
    <property type="molecule type" value="Genomic_DNA"/>
</dbReference>